<dbReference type="RefSeq" id="WP_179975101.1">
    <property type="nucleotide sequence ID" value="NZ_CP049075.1"/>
</dbReference>
<dbReference type="EMBL" id="CP049075">
    <property type="protein sequence ID" value="QLI05987.1"/>
    <property type="molecule type" value="Genomic_DNA"/>
</dbReference>
<gene>
    <name evidence="1" type="ORF">CINF_1510</name>
</gene>
<dbReference type="InterPro" id="IPR029057">
    <property type="entry name" value="PRTase-like"/>
</dbReference>
<dbReference type="InterPro" id="IPR000836">
    <property type="entry name" value="PRTase_dom"/>
</dbReference>
<evidence type="ECO:0000313" key="2">
    <source>
        <dbReference type="Proteomes" id="UP000509414"/>
    </source>
</evidence>
<dbReference type="SUPFAM" id="SSF53271">
    <property type="entry name" value="PRTase-like"/>
    <property type="match status" value="1"/>
</dbReference>
<dbReference type="KEGG" id="cinf:CINF_1510"/>
<keyword evidence="1" id="KW-0808">Transferase</keyword>
<accession>A0A7H9CIP4</accession>
<sequence length="227" mass="25491">MKFTDQNDAGSKLLEILPRNELKANNFLILCLNIKSVIMCDFVARGLDLGYEILFSEDIKTPNNDECDIACVSESEDVVINEALRVSFEITKDYIYGRAKKLYEEKILKNVYKYRKGGLLSPLKDRNILLITDSCETGARLAVATKSLTNMGAKSVILGIALMPSDMAEYANTIVDDVYCAFKIDGFVSTDFYYEKTLDNDENAILKILEDSPYYLPLKKQGVSNAN</sequence>
<proteinExistence type="predicted"/>
<dbReference type="CDD" id="cd06223">
    <property type="entry name" value="PRTases_typeI"/>
    <property type="match status" value="1"/>
</dbReference>
<dbReference type="Gene3D" id="3.40.50.2020">
    <property type="match status" value="1"/>
</dbReference>
<protein>
    <submittedName>
        <fullName evidence="1">Putative phosphoribosyltransferase</fullName>
    </submittedName>
</protein>
<dbReference type="Proteomes" id="UP000509414">
    <property type="component" value="Chromosome"/>
</dbReference>
<reference evidence="1 2" key="1">
    <citation type="submission" date="2020-02" db="EMBL/GenBank/DDBJ databases">
        <title>Complete genome sequence of the novel Campylobacter species Candidatus Campylobacter infans.</title>
        <authorList>
            <person name="Duim B."/>
            <person name="Zomer A."/>
            <person name="van der Graaf L."/>
            <person name="Wagenaar J."/>
        </authorList>
    </citation>
    <scope>NUCLEOTIDE SEQUENCE [LARGE SCALE GENOMIC DNA]</scope>
    <source>
        <strain evidence="1 2">19S00001</strain>
    </source>
</reference>
<dbReference type="Gene3D" id="3.30.1310.20">
    <property type="entry name" value="PRTase-like"/>
    <property type="match status" value="1"/>
</dbReference>
<evidence type="ECO:0000313" key="1">
    <source>
        <dbReference type="EMBL" id="QLI05987.1"/>
    </source>
</evidence>
<dbReference type="GO" id="GO:0016757">
    <property type="term" value="F:glycosyltransferase activity"/>
    <property type="evidence" value="ECO:0007669"/>
    <property type="project" value="UniProtKB-KW"/>
</dbReference>
<organism evidence="1 2">
    <name type="scientific">Candidatus Campylobacter infans</name>
    <dbReference type="NCBI Taxonomy" id="2561898"/>
    <lineage>
        <taxon>Bacteria</taxon>
        <taxon>Pseudomonadati</taxon>
        <taxon>Campylobacterota</taxon>
        <taxon>Epsilonproteobacteria</taxon>
        <taxon>Campylobacterales</taxon>
        <taxon>Campylobacteraceae</taxon>
        <taxon>Campylobacter</taxon>
    </lineage>
</organism>
<name>A0A7H9CIP4_9BACT</name>
<keyword evidence="1" id="KW-0328">Glycosyltransferase</keyword>
<dbReference type="AlphaFoldDB" id="A0A7H9CIP4"/>
<keyword evidence="2" id="KW-1185">Reference proteome</keyword>